<name>A0A3S1D740_9BACL</name>
<dbReference type="Proteomes" id="UP000279446">
    <property type="component" value="Unassembled WGS sequence"/>
</dbReference>
<keyword evidence="2" id="KW-1185">Reference proteome</keyword>
<gene>
    <name evidence="1" type="ORF">EJP82_27165</name>
</gene>
<organism evidence="1 2">
    <name type="scientific">Paenibacillus anaericanus</name>
    <dbReference type="NCBI Taxonomy" id="170367"/>
    <lineage>
        <taxon>Bacteria</taxon>
        <taxon>Bacillati</taxon>
        <taxon>Bacillota</taxon>
        <taxon>Bacilli</taxon>
        <taxon>Bacillales</taxon>
        <taxon>Paenibacillaceae</taxon>
        <taxon>Paenibacillus</taxon>
    </lineage>
</organism>
<protein>
    <submittedName>
        <fullName evidence="1">DUF4358 domain-containing protein</fullName>
    </submittedName>
</protein>
<accession>A0A3S1D740</accession>
<evidence type="ECO:0000313" key="1">
    <source>
        <dbReference type="EMBL" id="RUT38512.1"/>
    </source>
</evidence>
<reference evidence="1 2" key="1">
    <citation type="submission" date="2018-12" db="EMBL/GenBank/DDBJ databases">
        <authorList>
            <person name="Sun L."/>
            <person name="Chen Z."/>
        </authorList>
    </citation>
    <scope>NUCLEOTIDE SEQUENCE [LARGE SCALE GENOMIC DNA]</scope>
    <source>
        <strain evidence="1 2">DSM 15890</strain>
    </source>
</reference>
<dbReference type="RefSeq" id="WP_127195197.1">
    <property type="nucleotide sequence ID" value="NZ_RZNY01000058.1"/>
</dbReference>
<sequence>MKHKNILMIMVVVLGIMLTACSSSNNKEEAFEPTQTTKELMDSVLAQFEQPSLMELPAEMVNELYHLNPTLLDQYTIMTPMMNIKTNEIAILKVKDAKDIPTVEEAVKQRATDIQKQFETYLPDQYENARNYKLVTKGNYVIFIISENADDIEKAFETFFVKQ</sequence>
<dbReference type="AlphaFoldDB" id="A0A3S1D740"/>
<proteinExistence type="predicted"/>
<dbReference type="InterPro" id="IPR025648">
    <property type="entry name" value="DUF4358"/>
</dbReference>
<comment type="caution">
    <text evidence="1">The sequence shown here is derived from an EMBL/GenBank/DDBJ whole genome shotgun (WGS) entry which is preliminary data.</text>
</comment>
<dbReference type="Pfam" id="PF14270">
    <property type="entry name" value="DUF4358"/>
    <property type="match status" value="1"/>
</dbReference>
<dbReference type="PROSITE" id="PS51257">
    <property type="entry name" value="PROKAR_LIPOPROTEIN"/>
    <property type="match status" value="1"/>
</dbReference>
<dbReference type="EMBL" id="RZNY01000058">
    <property type="protein sequence ID" value="RUT38512.1"/>
    <property type="molecule type" value="Genomic_DNA"/>
</dbReference>
<dbReference type="OrthoDB" id="2605982at2"/>
<evidence type="ECO:0000313" key="2">
    <source>
        <dbReference type="Proteomes" id="UP000279446"/>
    </source>
</evidence>